<keyword evidence="3" id="KW-0813">Transport</keyword>
<evidence type="ECO:0000256" key="6">
    <source>
        <dbReference type="ARBA" id="ARBA00022989"/>
    </source>
</evidence>
<evidence type="ECO:0000256" key="1">
    <source>
        <dbReference type="ARBA" id="ARBA00004651"/>
    </source>
</evidence>
<evidence type="ECO:0000313" key="9">
    <source>
        <dbReference type="Proteomes" id="UP000192775"/>
    </source>
</evidence>
<keyword evidence="4" id="KW-1003">Cell membrane</keyword>
<sequence length="361" mass="36227">MTTEAVADPTRPGSTRPGSARPGPTRPRPVRLGRTAVGALVLAAVLAAAIALSLMIGANPLPWSTVWESLRGAGTPDSDYIVLGLRLPRTVAGIVAGSALGVAGALMQSFSRNPLADPGILGVNAGAAFAVALTVTLVGAHSPLLLVWPAFLGALVVTIAVAVVGSSGRGPADPLRLTLAGVAVGAVLSGITSGMMLSDPDAFDSMRGWNAGSLLGRTLDVVLPVVPFILAGLLLAFVLGRPLNALALGDDLARAQGIPVGAVRVASIVAVTLLAGAATALVGPLSFVGLMVPHVVRWIVGPDQRRILPLSALAAPVVVLLADVLGRVVIAPAEVPAGIVTAFVGAPVLIVLARRRKASAL</sequence>
<dbReference type="SUPFAM" id="SSF81345">
    <property type="entry name" value="ABC transporter involved in vitamin B12 uptake, BtuC"/>
    <property type="match status" value="1"/>
</dbReference>
<dbReference type="KEGG" id="cphy:B5808_00305"/>
<dbReference type="Pfam" id="PF01032">
    <property type="entry name" value="FecCD"/>
    <property type="match status" value="1"/>
</dbReference>
<dbReference type="Proteomes" id="UP000192775">
    <property type="component" value="Chromosome"/>
</dbReference>
<dbReference type="RefSeq" id="WP_085017658.1">
    <property type="nucleotide sequence ID" value="NZ_BMHD01000001.1"/>
</dbReference>
<reference evidence="8 9" key="1">
    <citation type="submission" date="2017-04" db="EMBL/GenBank/DDBJ databases">
        <authorList>
            <person name="Afonso C.L."/>
            <person name="Miller P.J."/>
            <person name="Scott M.A."/>
            <person name="Spackman E."/>
            <person name="Goraichik I."/>
            <person name="Dimitrov K.M."/>
            <person name="Suarez D.L."/>
            <person name="Swayne D.E."/>
        </authorList>
    </citation>
    <scope>NUCLEOTIDE SEQUENCE [LARGE SCALE GENOMIC DNA]</scope>
    <source>
        <strain evidence="9">XA(T)</strain>
    </source>
</reference>
<dbReference type="FunFam" id="1.10.3470.10:FF:000001">
    <property type="entry name" value="Vitamin B12 ABC transporter permease BtuC"/>
    <property type="match status" value="1"/>
</dbReference>
<dbReference type="PANTHER" id="PTHR30472:SF1">
    <property type="entry name" value="FE(3+) DICITRATE TRANSPORT SYSTEM PERMEASE PROTEIN FECC-RELATED"/>
    <property type="match status" value="1"/>
</dbReference>
<comment type="subcellular location">
    <subcellularLocation>
        <location evidence="1">Cell membrane</location>
        <topology evidence="1">Multi-pass membrane protein</topology>
    </subcellularLocation>
</comment>
<gene>
    <name evidence="8" type="ORF">B5808_00305</name>
</gene>
<organism evidence="8 9">
    <name type="scientific">Cnuibacter physcomitrellae</name>
    <dbReference type="NCBI Taxonomy" id="1619308"/>
    <lineage>
        <taxon>Bacteria</taxon>
        <taxon>Bacillati</taxon>
        <taxon>Actinomycetota</taxon>
        <taxon>Actinomycetes</taxon>
        <taxon>Micrococcales</taxon>
        <taxon>Microbacteriaceae</taxon>
        <taxon>Cnuibacter</taxon>
    </lineage>
</organism>
<keyword evidence="6" id="KW-1133">Transmembrane helix</keyword>
<keyword evidence="9" id="KW-1185">Reference proteome</keyword>
<evidence type="ECO:0000256" key="7">
    <source>
        <dbReference type="ARBA" id="ARBA00023136"/>
    </source>
</evidence>
<dbReference type="CDD" id="cd06550">
    <property type="entry name" value="TM_ABC_iron-siderophores_like"/>
    <property type="match status" value="1"/>
</dbReference>
<accession>A0A1X9LF64</accession>
<dbReference type="PANTHER" id="PTHR30472">
    <property type="entry name" value="FERRIC ENTEROBACTIN TRANSPORT SYSTEM PERMEASE PROTEIN"/>
    <property type="match status" value="1"/>
</dbReference>
<evidence type="ECO:0000256" key="3">
    <source>
        <dbReference type="ARBA" id="ARBA00022448"/>
    </source>
</evidence>
<protein>
    <submittedName>
        <fullName evidence="8">ABC transporter permease</fullName>
    </submittedName>
</protein>
<dbReference type="GO" id="GO:0033214">
    <property type="term" value="P:siderophore-iron import into cell"/>
    <property type="evidence" value="ECO:0007669"/>
    <property type="project" value="TreeGrafter"/>
</dbReference>
<dbReference type="Gene3D" id="1.10.3470.10">
    <property type="entry name" value="ABC transporter involved in vitamin B12 uptake, BtuC"/>
    <property type="match status" value="1"/>
</dbReference>
<evidence type="ECO:0000256" key="5">
    <source>
        <dbReference type="ARBA" id="ARBA00022692"/>
    </source>
</evidence>
<keyword evidence="7" id="KW-0472">Membrane</keyword>
<dbReference type="STRING" id="1619308.B5808_00305"/>
<keyword evidence="5" id="KW-0812">Transmembrane</keyword>
<comment type="similarity">
    <text evidence="2">Belongs to the binding-protein-dependent transport system permease family. FecCD subfamily.</text>
</comment>
<dbReference type="EMBL" id="CP020715">
    <property type="protein sequence ID" value="ARJ03846.1"/>
    <property type="molecule type" value="Genomic_DNA"/>
</dbReference>
<dbReference type="InterPro" id="IPR037294">
    <property type="entry name" value="ABC_BtuC-like"/>
</dbReference>
<dbReference type="GO" id="GO:0022857">
    <property type="term" value="F:transmembrane transporter activity"/>
    <property type="evidence" value="ECO:0007669"/>
    <property type="project" value="InterPro"/>
</dbReference>
<dbReference type="GO" id="GO:0005886">
    <property type="term" value="C:plasma membrane"/>
    <property type="evidence" value="ECO:0007669"/>
    <property type="project" value="UniProtKB-SubCell"/>
</dbReference>
<evidence type="ECO:0000256" key="4">
    <source>
        <dbReference type="ARBA" id="ARBA00022475"/>
    </source>
</evidence>
<proteinExistence type="inferred from homology"/>
<dbReference type="InterPro" id="IPR000522">
    <property type="entry name" value="ABC_transptr_permease_BtuC"/>
</dbReference>
<dbReference type="AlphaFoldDB" id="A0A1X9LF64"/>
<name>A0A1X9LF64_9MICO</name>
<evidence type="ECO:0000256" key="2">
    <source>
        <dbReference type="ARBA" id="ARBA00007935"/>
    </source>
</evidence>
<evidence type="ECO:0000313" key="8">
    <source>
        <dbReference type="EMBL" id="ARJ03846.1"/>
    </source>
</evidence>